<gene>
    <name evidence="8" type="ORF">GCM10009843_16520</name>
</gene>
<evidence type="ECO:0000313" key="8">
    <source>
        <dbReference type="EMBL" id="GAA2121881.1"/>
    </source>
</evidence>
<evidence type="ECO:0000256" key="2">
    <source>
        <dbReference type="ARBA" id="ARBA00022692"/>
    </source>
</evidence>
<evidence type="ECO:0000256" key="3">
    <source>
        <dbReference type="ARBA" id="ARBA00022989"/>
    </source>
</evidence>
<dbReference type="CDD" id="cd03386">
    <property type="entry name" value="PAP2_Aur1_like"/>
    <property type="match status" value="1"/>
</dbReference>
<feature type="transmembrane region" description="Helical" evidence="6">
    <location>
        <begin position="270"/>
        <end position="292"/>
    </location>
</feature>
<dbReference type="PANTHER" id="PTHR31310">
    <property type="match status" value="1"/>
</dbReference>
<evidence type="ECO:0000256" key="5">
    <source>
        <dbReference type="SAM" id="MobiDB-lite"/>
    </source>
</evidence>
<feature type="transmembrane region" description="Helical" evidence="6">
    <location>
        <begin position="112"/>
        <end position="130"/>
    </location>
</feature>
<comment type="caution">
    <text evidence="8">The sequence shown here is derived from an EMBL/GenBank/DDBJ whole genome shotgun (WGS) entry which is preliminary data.</text>
</comment>
<keyword evidence="9" id="KW-1185">Reference proteome</keyword>
<evidence type="ECO:0000256" key="6">
    <source>
        <dbReference type="SAM" id="Phobius"/>
    </source>
</evidence>
<proteinExistence type="predicted"/>
<feature type="domain" description="Inositolphosphotransferase Aur1/Ipt1" evidence="7">
    <location>
        <begin position="146"/>
        <end position="337"/>
    </location>
</feature>
<protein>
    <recommendedName>
        <fullName evidence="7">Inositolphosphotransferase Aur1/Ipt1 domain-containing protein</fullName>
    </recommendedName>
</protein>
<keyword evidence="2 6" id="KW-0812">Transmembrane</keyword>
<dbReference type="Pfam" id="PF14378">
    <property type="entry name" value="PAP2_3"/>
    <property type="match status" value="1"/>
</dbReference>
<evidence type="ECO:0000313" key="9">
    <source>
        <dbReference type="Proteomes" id="UP001500575"/>
    </source>
</evidence>
<feature type="region of interest" description="Disordered" evidence="5">
    <location>
        <begin position="1"/>
        <end position="21"/>
    </location>
</feature>
<dbReference type="InterPro" id="IPR026841">
    <property type="entry name" value="Aur1/Ipt1"/>
</dbReference>
<feature type="transmembrane region" description="Helical" evidence="6">
    <location>
        <begin position="66"/>
        <end position="84"/>
    </location>
</feature>
<feature type="transmembrane region" description="Helical" evidence="6">
    <location>
        <begin position="206"/>
        <end position="226"/>
    </location>
</feature>
<organism evidence="8 9">
    <name type="scientific">Nocardioides bigeumensis</name>
    <dbReference type="NCBI Taxonomy" id="433657"/>
    <lineage>
        <taxon>Bacteria</taxon>
        <taxon>Bacillati</taxon>
        <taxon>Actinomycetota</taxon>
        <taxon>Actinomycetes</taxon>
        <taxon>Propionibacteriales</taxon>
        <taxon>Nocardioidaceae</taxon>
        <taxon>Nocardioides</taxon>
    </lineage>
</organism>
<sequence>MTQTGPTRRARLTDVPSVSPDHGENGHGFVWRFWIIVVLWAALVVVRSDALGIPVRDPEGQMFRGRLTKALVFLAVIALVEAVVRARSRRRARDGFVGGVARVLRERWTRQRLLLVITGLVGYHVVYLGYRNLKSWNALNPLRDDDLLAVDQALFLGHSPAVLLHTLLGQSYAAETLAVVYRSFTYVIVLGLVGSLALVPHVRRAYVFLSAATWAWILGTLSYYLLPSLGPYAEVPGEFASLQHTPITDTQAEYLVERAFFLADPSASDAFVSLGAFASLHVGFTTLVFLMARYYGLRRTSRVLAGYLAAVIVATVYFGWHYVVDDIAGVLLGLAAVQLGKWTVFPPAWSARSTPGREEAA</sequence>
<accession>A0ABP5JV64</accession>
<feature type="transmembrane region" description="Helical" evidence="6">
    <location>
        <begin position="29"/>
        <end position="46"/>
    </location>
</feature>
<name>A0ABP5JV64_9ACTN</name>
<reference evidence="9" key="1">
    <citation type="journal article" date="2019" name="Int. J. Syst. Evol. Microbiol.">
        <title>The Global Catalogue of Microorganisms (GCM) 10K type strain sequencing project: providing services to taxonomists for standard genome sequencing and annotation.</title>
        <authorList>
            <consortium name="The Broad Institute Genomics Platform"/>
            <consortium name="The Broad Institute Genome Sequencing Center for Infectious Disease"/>
            <person name="Wu L."/>
            <person name="Ma J."/>
        </authorList>
    </citation>
    <scope>NUCLEOTIDE SEQUENCE [LARGE SCALE GENOMIC DNA]</scope>
    <source>
        <strain evidence="9">JCM 16021</strain>
    </source>
</reference>
<keyword evidence="4 6" id="KW-0472">Membrane</keyword>
<evidence type="ECO:0000259" key="7">
    <source>
        <dbReference type="Pfam" id="PF14378"/>
    </source>
</evidence>
<dbReference type="InterPro" id="IPR052185">
    <property type="entry name" value="IPC_Synthase-Related"/>
</dbReference>
<feature type="transmembrane region" description="Helical" evidence="6">
    <location>
        <begin position="304"/>
        <end position="323"/>
    </location>
</feature>
<dbReference type="Proteomes" id="UP001500575">
    <property type="component" value="Unassembled WGS sequence"/>
</dbReference>
<evidence type="ECO:0000256" key="1">
    <source>
        <dbReference type="ARBA" id="ARBA00004141"/>
    </source>
</evidence>
<comment type="subcellular location">
    <subcellularLocation>
        <location evidence="1">Membrane</location>
        <topology evidence="1">Multi-pass membrane protein</topology>
    </subcellularLocation>
</comment>
<feature type="transmembrane region" description="Helical" evidence="6">
    <location>
        <begin position="179"/>
        <end position="199"/>
    </location>
</feature>
<keyword evidence="3 6" id="KW-1133">Transmembrane helix</keyword>
<dbReference type="RefSeq" id="WP_344303207.1">
    <property type="nucleotide sequence ID" value="NZ_BAAAQQ010000007.1"/>
</dbReference>
<evidence type="ECO:0000256" key="4">
    <source>
        <dbReference type="ARBA" id="ARBA00023136"/>
    </source>
</evidence>
<dbReference type="Gene3D" id="1.20.144.10">
    <property type="entry name" value="Phosphatidic acid phosphatase type 2/haloperoxidase"/>
    <property type="match status" value="1"/>
</dbReference>
<dbReference type="PANTHER" id="PTHR31310:SF7">
    <property type="entry name" value="PA-PHOSPHATASE RELATED-FAMILY PROTEIN DDB_G0268928"/>
    <property type="match status" value="1"/>
</dbReference>
<dbReference type="EMBL" id="BAAAQQ010000007">
    <property type="protein sequence ID" value="GAA2121881.1"/>
    <property type="molecule type" value="Genomic_DNA"/>
</dbReference>